<dbReference type="EMBL" id="AFQE01000013">
    <property type="protein sequence ID" value="EGQ78430.1"/>
    <property type="molecule type" value="Genomic_DNA"/>
</dbReference>
<evidence type="ECO:0000313" key="2">
    <source>
        <dbReference type="Proteomes" id="UP000004982"/>
    </source>
</evidence>
<reference evidence="1 2" key="1">
    <citation type="submission" date="2011-05" db="EMBL/GenBank/DDBJ databases">
        <authorList>
            <person name="Muzny D."/>
            <person name="Qin X."/>
            <person name="Deng J."/>
            <person name="Jiang H."/>
            <person name="Liu Y."/>
            <person name="Qu J."/>
            <person name="Song X.-Z."/>
            <person name="Zhang L."/>
            <person name="Thornton R."/>
            <person name="Coyle M."/>
            <person name="Francisco L."/>
            <person name="Jackson L."/>
            <person name="Javaid M."/>
            <person name="Korchina V."/>
            <person name="Kovar C."/>
            <person name="Mata R."/>
            <person name="Mathew T."/>
            <person name="Ngo R."/>
            <person name="Nguyen L."/>
            <person name="Nguyen N."/>
            <person name="Okwuonu G."/>
            <person name="Ongeri F."/>
            <person name="Pham C."/>
            <person name="Simmons D."/>
            <person name="Wilczek-Boney K."/>
            <person name="Hale W."/>
            <person name="Jakkamsetti A."/>
            <person name="Pham P."/>
            <person name="Ruth R."/>
            <person name="San Lucas F."/>
            <person name="Warren J."/>
            <person name="Zhang J."/>
            <person name="Zhao Z."/>
            <person name="Zhou C."/>
            <person name="Zhu D."/>
            <person name="Lee S."/>
            <person name="Bess C."/>
            <person name="Blankenburg K."/>
            <person name="Forbes L."/>
            <person name="Fu Q."/>
            <person name="Gubbala S."/>
            <person name="Hirani K."/>
            <person name="Jayaseelan J.C."/>
            <person name="Lara F."/>
            <person name="Munidasa M."/>
            <person name="Palculict T."/>
            <person name="Patil S."/>
            <person name="Pu L.-L."/>
            <person name="Saada N."/>
            <person name="Tang L."/>
            <person name="Weissenberger G."/>
            <person name="Zhu Y."/>
            <person name="Hemphill L."/>
            <person name="Shang Y."/>
            <person name="Youmans B."/>
            <person name="Ayvaz T."/>
            <person name="Ross M."/>
            <person name="Santibanez J."/>
            <person name="Aqrawi P."/>
            <person name="Gross S."/>
            <person name="Joshi V."/>
            <person name="Fowler G."/>
            <person name="Nazareth L."/>
            <person name="Reid J."/>
            <person name="Worley K."/>
            <person name="Petrosino J."/>
            <person name="Highlander S."/>
            <person name="Gibbs R."/>
        </authorList>
    </citation>
    <scope>NUCLEOTIDE SEQUENCE [LARGE SCALE GENOMIC DNA]</scope>
    <source>
        <strain evidence="1 2">ATCC 33926</strain>
    </source>
</reference>
<proteinExistence type="predicted"/>
<protein>
    <submittedName>
        <fullName evidence="1">Uncharacterized protein</fullName>
    </submittedName>
</protein>
<accession>A0AA36UN18</accession>
<evidence type="ECO:0000313" key="1">
    <source>
        <dbReference type="EMBL" id="EGQ78430.1"/>
    </source>
</evidence>
<dbReference type="Proteomes" id="UP000004982">
    <property type="component" value="Unassembled WGS sequence"/>
</dbReference>
<gene>
    <name evidence="1" type="ORF">HMPREF9418_0139</name>
</gene>
<comment type="caution">
    <text evidence="1">The sequence shown here is derived from an EMBL/GenBank/DDBJ whole genome shotgun (WGS) entry which is preliminary data.</text>
</comment>
<organism evidence="1 2">
    <name type="scientific">Neisseria macacae ATCC 33926</name>
    <dbReference type="NCBI Taxonomy" id="997348"/>
    <lineage>
        <taxon>Bacteria</taxon>
        <taxon>Pseudomonadati</taxon>
        <taxon>Pseudomonadota</taxon>
        <taxon>Betaproteobacteria</taxon>
        <taxon>Neisseriales</taxon>
        <taxon>Neisseriaceae</taxon>
        <taxon>Neisseria</taxon>
    </lineage>
</organism>
<name>A0AA36UN18_9NEIS</name>
<dbReference type="AlphaFoldDB" id="A0AA36UN18"/>
<sequence length="84" mass="9674">MQQTRRAGGEASYIHANSVWNSKWAICRQSLNCQLRRSIRLSCRVFYRRAFVKAQMFFNAGATLPIPALPRFTNQKDGLNKKVV</sequence>